<accession>W6XSS6</accession>
<sequence>MLQVTLACFRCITWPARKVPPAAARLAAALGSCRVVSCRGLAWRCLSASTSIHPFICCMGKLGH</sequence>
<dbReference type="EMBL" id="KI964693">
    <property type="protein sequence ID" value="EUC30637.1"/>
    <property type="molecule type" value="Genomic_DNA"/>
</dbReference>
<evidence type="ECO:0000313" key="1">
    <source>
        <dbReference type="EMBL" id="EUC30637.1"/>
    </source>
</evidence>
<proteinExistence type="predicted"/>
<dbReference type="HOGENOM" id="CLU_2867338_0_0_1"/>
<dbReference type="AlphaFoldDB" id="W6XSS6"/>
<reference evidence="1 2" key="1">
    <citation type="journal article" date="2013" name="PLoS Genet.">
        <title>Comparative genome structure, secondary metabolite, and effector coding capacity across Cochliobolus pathogens.</title>
        <authorList>
            <person name="Condon B.J."/>
            <person name="Leng Y."/>
            <person name="Wu D."/>
            <person name="Bushley K.E."/>
            <person name="Ohm R.A."/>
            <person name="Otillar R."/>
            <person name="Martin J."/>
            <person name="Schackwitz W."/>
            <person name="Grimwood J."/>
            <person name="MohdZainudin N."/>
            <person name="Xue C."/>
            <person name="Wang R."/>
            <person name="Manning V.A."/>
            <person name="Dhillon B."/>
            <person name="Tu Z.J."/>
            <person name="Steffenson B.J."/>
            <person name="Salamov A."/>
            <person name="Sun H."/>
            <person name="Lowry S."/>
            <person name="LaButti K."/>
            <person name="Han J."/>
            <person name="Copeland A."/>
            <person name="Lindquist E."/>
            <person name="Barry K."/>
            <person name="Schmutz J."/>
            <person name="Baker S.E."/>
            <person name="Ciuffetti L.M."/>
            <person name="Grigoriev I.V."/>
            <person name="Zhong S."/>
            <person name="Turgeon B.G."/>
        </authorList>
    </citation>
    <scope>NUCLEOTIDE SEQUENCE [LARGE SCALE GENOMIC DNA]</scope>
    <source>
        <strain evidence="1 2">26-R-13</strain>
    </source>
</reference>
<protein>
    <submittedName>
        <fullName evidence="1">Uncharacterized protein</fullName>
    </submittedName>
</protein>
<gene>
    <name evidence="1" type="ORF">COCCADRAFT_103442</name>
</gene>
<dbReference type="RefSeq" id="XP_007715067.1">
    <property type="nucleotide sequence ID" value="XM_007716877.1"/>
</dbReference>
<name>W6XSS6_COCC2</name>
<keyword evidence="2" id="KW-1185">Reference proteome</keyword>
<dbReference type="Proteomes" id="UP000053841">
    <property type="component" value="Unassembled WGS sequence"/>
</dbReference>
<dbReference type="GeneID" id="19142771"/>
<dbReference type="KEGG" id="bze:COCCADRAFT_103442"/>
<organism evidence="1 2">
    <name type="scientific">Cochliobolus carbonum (strain 26-R-13)</name>
    <name type="common">Maize leaf spot fungus</name>
    <name type="synonym">Bipolaris zeicola</name>
    <dbReference type="NCBI Taxonomy" id="930089"/>
    <lineage>
        <taxon>Eukaryota</taxon>
        <taxon>Fungi</taxon>
        <taxon>Dikarya</taxon>
        <taxon>Ascomycota</taxon>
        <taxon>Pezizomycotina</taxon>
        <taxon>Dothideomycetes</taxon>
        <taxon>Pleosporomycetidae</taxon>
        <taxon>Pleosporales</taxon>
        <taxon>Pleosporineae</taxon>
        <taxon>Pleosporaceae</taxon>
        <taxon>Bipolaris</taxon>
    </lineage>
</organism>
<evidence type="ECO:0000313" key="2">
    <source>
        <dbReference type="Proteomes" id="UP000053841"/>
    </source>
</evidence>